<dbReference type="Proteomes" id="UP001470230">
    <property type="component" value="Unassembled WGS sequence"/>
</dbReference>
<comment type="caution">
    <text evidence="1">The sequence shown here is derived from an EMBL/GenBank/DDBJ whole genome shotgun (WGS) entry which is preliminary data.</text>
</comment>
<dbReference type="InterPro" id="IPR011009">
    <property type="entry name" value="Kinase-like_dom_sf"/>
</dbReference>
<dbReference type="Gene3D" id="1.10.510.10">
    <property type="entry name" value="Transferase(Phosphotransferase) domain 1"/>
    <property type="match status" value="1"/>
</dbReference>
<reference evidence="1 2" key="1">
    <citation type="submission" date="2024-04" db="EMBL/GenBank/DDBJ databases">
        <title>Tritrichomonas musculus Genome.</title>
        <authorList>
            <person name="Alves-Ferreira E."/>
            <person name="Grigg M."/>
            <person name="Lorenzi H."/>
            <person name="Galac M."/>
        </authorList>
    </citation>
    <scope>NUCLEOTIDE SEQUENCE [LARGE SCALE GENOMIC DNA]</scope>
    <source>
        <strain evidence="1 2">EAF2021</strain>
    </source>
</reference>
<name>A0ABR2IMS4_9EUKA</name>
<gene>
    <name evidence="1" type="ORF">M9Y10_010691</name>
</gene>
<dbReference type="SUPFAM" id="SSF56112">
    <property type="entry name" value="Protein kinase-like (PK-like)"/>
    <property type="match status" value="1"/>
</dbReference>
<proteinExistence type="predicted"/>
<organism evidence="1 2">
    <name type="scientific">Tritrichomonas musculus</name>
    <dbReference type="NCBI Taxonomy" id="1915356"/>
    <lineage>
        <taxon>Eukaryota</taxon>
        <taxon>Metamonada</taxon>
        <taxon>Parabasalia</taxon>
        <taxon>Tritrichomonadida</taxon>
        <taxon>Tritrichomonadidae</taxon>
        <taxon>Tritrichomonas</taxon>
    </lineage>
</organism>
<evidence type="ECO:0000313" key="1">
    <source>
        <dbReference type="EMBL" id="KAK8865157.1"/>
    </source>
</evidence>
<dbReference type="EMBL" id="JAPFFF010000016">
    <property type="protein sequence ID" value="KAK8865157.1"/>
    <property type="molecule type" value="Genomic_DNA"/>
</dbReference>
<protein>
    <recommendedName>
        <fullName evidence="3">Serine-threonine/tyrosine-protein kinase catalytic domain-containing protein</fullName>
    </recommendedName>
</protein>
<sequence>MNRTPLILPLKFDSVSSACLNLMSKCLSNDPNDRPSFEEILIFLRENNFLLAADVNTSIVSKRDLELISVD</sequence>
<keyword evidence="2" id="KW-1185">Reference proteome</keyword>
<evidence type="ECO:0008006" key="3">
    <source>
        <dbReference type="Google" id="ProtNLM"/>
    </source>
</evidence>
<accession>A0ABR2IMS4</accession>
<evidence type="ECO:0000313" key="2">
    <source>
        <dbReference type="Proteomes" id="UP001470230"/>
    </source>
</evidence>